<name>A0A081C4S5_VECG1</name>
<dbReference type="Proteomes" id="UP000030661">
    <property type="component" value="Unassembled WGS sequence"/>
</dbReference>
<organism evidence="2">
    <name type="scientific">Vecturithrix granuli</name>
    <dbReference type="NCBI Taxonomy" id="1499967"/>
    <lineage>
        <taxon>Bacteria</taxon>
        <taxon>Candidatus Moduliflexota</taxon>
        <taxon>Candidatus Vecturitrichia</taxon>
        <taxon>Candidatus Vecturitrichales</taxon>
        <taxon>Candidatus Vecturitrichaceae</taxon>
        <taxon>Candidatus Vecturithrix</taxon>
    </lineage>
</organism>
<dbReference type="InterPro" id="IPR003646">
    <property type="entry name" value="SH3-like_bac-type"/>
</dbReference>
<dbReference type="eggNOG" id="COG3807">
    <property type="taxonomic scope" value="Bacteria"/>
</dbReference>
<accession>A0A081C4S5</accession>
<protein>
    <recommendedName>
        <fullName evidence="1">SH3b domain-containing protein</fullName>
    </recommendedName>
</protein>
<dbReference type="HOGENOM" id="CLU_137994_0_0_0"/>
<gene>
    <name evidence="2" type="ORF">U27_06565</name>
</gene>
<reference evidence="2" key="1">
    <citation type="journal article" date="2015" name="PeerJ">
        <title>First genomic representation of candidate bacterial phylum KSB3 points to enhanced environmental sensing as a trigger of wastewater bulking.</title>
        <authorList>
            <person name="Sekiguchi Y."/>
            <person name="Ohashi A."/>
            <person name="Parks D.H."/>
            <person name="Yamauchi T."/>
            <person name="Tyson G.W."/>
            <person name="Hugenholtz P."/>
        </authorList>
    </citation>
    <scope>NUCLEOTIDE SEQUENCE [LARGE SCALE GENOMIC DNA]</scope>
</reference>
<dbReference type="STRING" id="1499967.U27_06565"/>
<sequence>MLFRRHIQIVLAIWLILSMAPAIVLAQNLMSVQVKTAQLRANPSFLGKVTATVAYTKQVEILETQGDWVKAAVPGTNVKGWIHSTALTKKKILLQAGVSDVSQAASSDEIALAGKGFNAEVEEEFKAGNRHVDYEPINKMETIVISQKQMEAFLQQGGLIFEGGAQ</sequence>
<dbReference type="Pfam" id="PF08239">
    <property type="entry name" value="SH3_3"/>
    <property type="match status" value="1"/>
</dbReference>
<evidence type="ECO:0000259" key="1">
    <source>
        <dbReference type="Pfam" id="PF08239"/>
    </source>
</evidence>
<dbReference type="AlphaFoldDB" id="A0A081C4S5"/>
<keyword evidence="3" id="KW-1185">Reference proteome</keyword>
<dbReference type="EMBL" id="DF820470">
    <property type="protein sequence ID" value="GAK59580.1"/>
    <property type="molecule type" value="Genomic_DNA"/>
</dbReference>
<evidence type="ECO:0000313" key="3">
    <source>
        <dbReference type="Proteomes" id="UP000030661"/>
    </source>
</evidence>
<feature type="domain" description="SH3b" evidence="1">
    <location>
        <begin position="36"/>
        <end position="86"/>
    </location>
</feature>
<proteinExistence type="predicted"/>
<evidence type="ECO:0000313" key="2">
    <source>
        <dbReference type="EMBL" id="GAK59580.1"/>
    </source>
</evidence>
<dbReference type="Gene3D" id="2.30.30.40">
    <property type="entry name" value="SH3 Domains"/>
    <property type="match status" value="1"/>
</dbReference>